<dbReference type="Pfam" id="PF00171">
    <property type="entry name" value="Aldedh"/>
    <property type="match status" value="1"/>
</dbReference>
<dbReference type="InterPro" id="IPR016163">
    <property type="entry name" value="Ald_DH_C"/>
</dbReference>
<dbReference type="SUPFAM" id="SSF53720">
    <property type="entry name" value="ALDH-like"/>
    <property type="match status" value="1"/>
</dbReference>
<evidence type="ECO:0000256" key="1">
    <source>
        <dbReference type="ARBA" id="ARBA00023002"/>
    </source>
</evidence>
<dbReference type="PANTHER" id="PTHR11699">
    <property type="entry name" value="ALDEHYDE DEHYDROGENASE-RELATED"/>
    <property type="match status" value="1"/>
</dbReference>
<gene>
    <name evidence="3" type="ORF">UFOPK3770_00510</name>
</gene>
<dbReference type="InterPro" id="IPR029510">
    <property type="entry name" value="Ald_DH_CS_GLU"/>
</dbReference>
<evidence type="ECO:0000259" key="2">
    <source>
        <dbReference type="Pfam" id="PF00171"/>
    </source>
</evidence>
<dbReference type="InterPro" id="IPR015590">
    <property type="entry name" value="Aldehyde_DH_dom"/>
</dbReference>
<accession>A0A6J5Z1E0</accession>
<dbReference type="Gene3D" id="3.40.309.10">
    <property type="entry name" value="Aldehyde Dehydrogenase, Chain A, domain 2"/>
    <property type="match status" value="1"/>
</dbReference>
<dbReference type="InterPro" id="IPR016161">
    <property type="entry name" value="Ald_DH/histidinol_DH"/>
</dbReference>
<proteinExistence type="predicted"/>
<reference evidence="3" key="1">
    <citation type="submission" date="2020-05" db="EMBL/GenBank/DDBJ databases">
        <authorList>
            <person name="Chiriac C."/>
            <person name="Salcher M."/>
            <person name="Ghai R."/>
            <person name="Kavagutti S V."/>
        </authorList>
    </citation>
    <scope>NUCLEOTIDE SEQUENCE</scope>
</reference>
<dbReference type="AlphaFoldDB" id="A0A6J5Z1E0"/>
<name>A0A6J5Z1E0_9ZZZZ</name>
<feature type="domain" description="Aldehyde dehydrogenase" evidence="2">
    <location>
        <begin position="20"/>
        <end position="478"/>
    </location>
</feature>
<dbReference type="NCBIfam" id="NF006916">
    <property type="entry name" value="PRK09407.1"/>
    <property type="match status" value="1"/>
</dbReference>
<evidence type="ECO:0000313" key="3">
    <source>
        <dbReference type="EMBL" id="CAB4335168.1"/>
    </source>
</evidence>
<dbReference type="EMBL" id="CAESAJ010000038">
    <property type="protein sequence ID" value="CAB4335168.1"/>
    <property type="molecule type" value="Genomic_DNA"/>
</dbReference>
<organism evidence="3">
    <name type="scientific">freshwater metagenome</name>
    <dbReference type="NCBI Taxonomy" id="449393"/>
    <lineage>
        <taxon>unclassified sequences</taxon>
        <taxon>metagenomes</taxon>
        <taxon>ecological metagenomes</taxon>
    </lineage>
</organism>
<dbReference type="InterPro" id="IPR016162">
    <property type="entry name" value="Ald_DH_N"/>
</dbReference>
<dbReference type="Gene3D" id="3.40.605.10">
    <property type="entry name" value="Aldehyde Dehydrogenase, Chain A, domain 1"/>
    <property type="match status" value="1"/>
</dbReference>
<dbReference type="PROSITE" id="PS00687">
    <property type="entry name" value="ALDEHYDE_DEHYDR_GLU"/>
    <property type="match status" value="1"/>
</dbReference>
<dbReference type="GO" id="GO:0016620">
    <property type="term" value="F:oxidoreductase activity, acting on the aldehyde or oxo group of donors, NAD or NADP as acceptor"/>
    <property type="evidence" value="ECO:0007669"/>
    <property type="project" value="InterPro"/>
</dbReference>
<keyword evidence="1" id="KW-0560">Oxidoreductase</keyword>
<sequence length="514" mass="55574">MTTTIDRNSPDLWRHVVSTTNQTHAPISPFPHETIPAFPLSSVADVTTAVQRAREVQRIWALTALKDRQTVMSRFHDIVLGHETEILDVIQRETGKARAHAMDEVLHVAMNAGYLARVGKKVLRTERRAGAFPILTQSKVHHIPNGVVGVISPWNYPFTLAISDALAAIMAGNAVVIKPDLQTVWSAIYAVELLEQAGAPQGLVQIVVGDGPTLGQELVAHVDYICFTGSTRTGRLIATQAAQRLIGAALELGGKNPMIVCADADLDKFVDIAIHSCFTSAGQLCVSTERIYVAQEIYELAVSKLASRVTSLTIKAEMGWGYDIGSLTTSAQHERVVAAINNAVAQGAHVVVGGKSRPDIGPLVVEPTILSHVSDQMDVARQEVFGPCVFISPFETEEQAIALANDSEYGLSGSVITRDVARGRAIATKLKCGSVNVNEGFAATFGSVSAPMGGMGDSGLGRRHGPEGIRRFTQPQTISVQRFMLISRAFGMTDRQWSRFLARSLKLMRALRIR</sequence>
<protein>
    <submittedName>
        <fullName evidence="3">Unannotated protein</fullName>
    </submittedName>
</protein>